<dbReference type="OrthoDB" id="104711at2"/>
<dbReference type="STRING" id="1960309.SAMN03159343_3261"/>
<dbReference type="GO" id="GO:0016020">
    <property type="term" value="C:membrane"/>
    <property type="evidence" value="ECO:0007669"/>
    <property type="project" value="TreeGrafter"/>
</dbReference>
<evidence type="ECO:0000259" key="1">
    <source>
        <dbReference type="Pfam" id="PF00487"/>
    </source>
</evidence>
<dbReference type="InterPro" id="IPR012171">
    <property type="entry name" value="Fatty_acid_desaturase"/>
</dbReference>
<evidence type="ECO:0000313" key="2">
    <source>
        <dbReference type="EMBL" id="SCX55389.1"/>
    </source>
</evidence>
<dbReference type="Proteomes" id="UP000198981">
    <property type="component" value="Unassembled WGS sequence"/>
</dbReference>
<dbReference type="EMBL" id="FMUH01000005">
    <property type="protein sequence ID" value="SCX55389.1"/>
    <property type="molecule type" value="Genomic_DNA"/>
</dbReference>
<evidence type="ECO:0000313" key="3">
    <source>
        <dbReference type="Proteomes" id="UP000198981"/>
    </source>
</evidence>
<reference evidence="3" key="1">
    <citation type="submission" date="2016-10" db="EMBL/GenBank/DDBJ databases">
        <authorList>
            <person name="Varghese N."/>
            <person name="Submissions S."/>
        </authorList>
    </citation>
    <scope>NUCLEOTIDE SEQUENCE [LARGE SCALE GENOMIC DNA]</scope>
    <source>
        <strain evidence="3">DSM 45722</strain>
    </source>
</reference>
<protein>
    <submittedName>
        <fullName evidence="2">Linoleoyl-CoA desaturase</fullName>
    </submittedName>
</protein>
<dbReference type="AlphaFoldDB" id="A0A1G4YPR2"/>
<sequence>MTALQKKSDNPVAHLSAEDVEEIGRRLDTIRQEVVDSRGADDAAYIRKVIDVQRKLELASRAVLLLSKFPPAWIIGTAGLSVAKILENMEIGHNILHGQWDWMRDPKIHSTTWEWDMASPAEQWKHSHNELHHTYTNVIGKDNDLGYGIMRVDEDQKWIPLYLAQPLWNFVNACFFEYGIAAYDLELGKNLATKERRNDPKFKAAAKQVLKKIRKQATKDYLVHPALSGPSFVPTLAANFVANLVRNLWSHSVIMCGHFPEGVETYEKTSIEGETRGEWYLRQMLGSANISGSKAMHTMTGNLSHQVEHHLFPDLPSNRYAEIAPKVKAIFDEYGLRYHTASLPKQVASAWHKVFRLSLPNGWMAATTAKNAPEQVALLYKLTTGGPKVRRVYDRAQRISATRARQATEAAAAA</sequence>
<proteinExistence type="predicted"/>
<organism evidence="2 3">
    <name type="scientific">Klenkia marina</name>
    <dbReference type="NCBI Taxonomy" id="1960309"/>
    <lineage>
        <taxon>Bacteria</taxon>
        <taxon>Bacillati</taxon>
        <taxon>Actinomycetota</taxon>
        <taxon>Actinomycetes</taxon>
        <taxon>Geodermatophilales</taxon>
        <taxon>Geodermatophilaceae</taxon>
        <taxon>Klenkia</taxon>
    </lineage>
</organism>
<dbReference type="GO" id="GO:0016717">
    <property type="term" value="F:oxidoreductase activity, acting on paired donors, with oxidation of a pair of donors resulting in the reduction of molecular oxygen to two molecules of water"/>
    <property type="evidence" value="ECO:0007669"/>
    <property type="project" value="TreeGrafter"/>
</dbReference>
<dbReference type="GO" id="GO:0008610">
    <property type="term" value="P:lipid biosynthetic process"/>
    <property type="evidence" value="ECO:0007669"/>
    <property type="project" value="UniProtKB-ARBA"/>
</dbReference>
<dbReference type="RefSeq" id="WP_092806201.1">
    <property type="nucleotide sequence ID" value="NZ_FMUH01000005.1"/>
</dbReference>
<dbReference type="InterPro" id="IPR005804">
    <property type="entry name" value="FA_desaturase_dom"/>
</dbReference>
<dbReference type="PANTHER" id="PTHR19353:SF19">
    <property type="entry name" value="DELTA(5) FATTY ACID DESATURASE C-RELATED"/>
    <property type="match status" value="1"/>
</dbReference>
<dbReference type="PANTHER" id="PTHR19353">
    <property type="entry name" value="FATTY ACID DESATURASE 2"/>
    <property type="match status" value="1"/>
</dbReference>
<feature type="domain" description="Fatty acid desaturase" evidence="1">
    <location>
        <begin position="74"/>
        <end position="340"/>
    </location>
</feature>
<accession>A0A1G4YPR2</accession>
<dbReference type="CDD" id="cd03506">
    <property type="entry name" value="Delta6-FADS-like"/>
    <property type="match status" value="1"/>
</dbReference>
<dbReference type="Pfam" id="PF00487">
    <property type="entry name" value="FA_desaturase"/>
    <property type="match status" value="1"/>
</dbReference>
<gene>
    <name evidence="2" type="ORF">SAMN03159343_3261</name>
</gene>
<keyword evidence="3" id="KW-1185">Reference proteome</keyword>
<name>A0A1G4YPR2_9ACTN</name>